<dbReference type="AlphaFoldDB" id="A0A9D3ZX72"/>
<dbReference type="PROSITE" id="PS50966">
    <property type="entry name" value="ZF_SWIM"/>
    <property type="match status" value="1"/>
</dbReference>
<sequence length="418" mass="48189">MIVHIKLMSQILLILIPSYSDSFESDSDKVDEPEVELIGEMIQKGLIEAISVLFPNAEARNCARHLYNNFKNIEGFRGQAMRLTYWKATKATFPIQFEETMFEMRSLSESAEAWLRGNDPRTWSRAHFSTRCKSDLLLNNNSECFNKIILEARDKPILMMLEIIRRKVMTRLVSMREAAENLNFVAWMEKFLILKCYFIYSIWSVYAGNEKYEVDCGLGNKHVVDLLNSSCSCRKWDLSGIPCKHVVSCMQLLAVSPETYVNTCYTVTTQLNIYSHLISPVKGPMQWEHVRDMEPILPPIIRSPPGRPKQTRRKEVDEIRKSGPKLSKTRHFGEALRAYPMVFVTEDMLVAVCDLHGFRLLVIGMRSNGAVVFASKTCAIDLIEVRYEREVYLVEVLVVDKKDWIQSMLMLVKLNSFS</sequence>
<evidence type="ECO:0000313" key="8">
    <source>
        <dbReference type="EMBL" id="KAH1067884.1"/>
    </source>
</evidence>
<keyword evidence="2 4" id="KW-0863">Zinc-finger</keyword>
<evidence type="ECO:0000256" key="6">
    <source>
        <dbReference type="SAM" id="SignalP"/>
    </source>
</evidence>
<dbReference type="OrthoDB" id="1001935at2759"/>
<evidence type="ECO:0000256" key="3">
    <source>
        <dbReference type="ARBA" id="ARBA00022833"/>
    </source>
</evidence>
<keyword evidence="6" id="KW-0732">Signal</keyword>
<protein>
    <recommendedName>
        <fullName evidence="7">SWIM-type domain-containing protein</fullName>
    </recommendedName>
</protein>
<evidence type="ECO:0000259" key="7">
    <source>
        <dbReference type="PROSITE" id="PS50966"/>
    </source>
</evidence>
<dbReference type="EMBL" id="JAIQCV010000009">
    <property type="protein sequence ID" value="KAH1067884.1"/>
    <property type="molecule type" value="Genomic_DNA"/>
</dbReference>
<organism evidence="8 9">
    <name type="scientific">Gossypium stocksii</name>
    <dbReference type="NCBI Taxonomy" id="47602"/>
    <lineage>
        <taxon>Eukaryota</taxon>
        <taxon>Viridiplantae</taxon>
        <taxon>Streptophyta</taxon>
        <taxon>Embryophyta</taxon>
        <taxon>Tracheophyta</taxon>
        <taxon>Spermatophyta</taxon>
        <taxon>Magnoliopsida</taxon>
        <taxon>eudicotyledons</taxon>
        <taxon>Gunneridae</taxon>
        <taxon>Pentapetalae</taxon>
        <taxon>rosids</taxon>
        <taxon>malvids</taxon>
        <taxon>Malvales</taxon>
        <taxon>Malvaceae</taxon>
        <taxon>Malvoideae</taxon>
        <taxon>Gossypium</taxon>
    </lineage>
</organism>
<dbReference type="PANTHER" id="PTHR31973:SF199">
    <property type="entry name" value="SWIM-TYPE DOMAIN-CONTAINING PROTEIN"/>
    <property type="match status" value="1"/>
</dbReference>
<feature type="chain" id="PRO_5038942827" description="SWIM-type domain-containing protein" evidence="6">
    <location>
        <begin position="23"/>
        <end position="418"/>
    </location>
</feature>
<feature type="domain" description="SWIM-type" evidence="7">
    <location>
        <begin position="212"/>
        <end position="254"/>
    </location>
</feature>
<dbReference type="Gene3D" id="3.60.20.10">
    <property type="entry name" value="Glutamine Phosphoribosylpyrophosphate, subunit 1, domain 1"/>
    <property type="match status" value="1"/>
</dbReference>
<accession>A0A9D3ZX72</accession>
<evidence type="ECO:0000313" key="9">
    <source>
        <dbReference type="Proteomes" id="UP000828251"/>
    </source>
</evidence>
<comment type="caution">
    <text evidence="8">The sequence shown here is derived from an EMBL/GenBank/DDBJ whole genome shotgun (WGS) entry which is preliminary data.</text>
</comment>
<dbReference type="InterPro" id="IPR007527">
    <property type="entry name" value="Znf_SWIM"/>
</dbReference>
<keyword evidence="1" id="KW-0479">Metal-binding</keyword>
<gene>
    <name evidence="8" type="ORF">J1N35_032871</name>
</gene>
<dbReference type="SUPFAM" id="SSF56235">
    <property type="entry name" value="N-terminal nucleophile aminohydrolases (Ntn hydrolases)"/>
    <property type="match status" value="1"/>
</dbReference>
<feature type="signal peptide" evidence="6">
    <location>
        <begin position="1"/>
        <end position="22"/>
    </location>
</feature>
<name>A0A9D3ZX72_9ROSI</name>
<dbReference type="InterPro" id="IPR029055">
    <property type="entry name" value="Ntn_hydrolases_N"/>
</dbReference>
<dbReference type="GO" id="GO:0008270">
    <property type="term" value="F:zinc ion binding"/>
    <property type="evidence" value="ECO:0007669"/>
    <property type="project" value="UniProtKB-KW"/>
</dbReference>
<evidence type="ECO:0000256" key="5">
    <source>
        <dbReference type="SAM" id="MobiDB-lite"/>
    </source>
</evidence>
<dbReference type="PANTHER" id="PTHR31973">
    <property type="entry name" value="POLYPROTEIN, PUTATIVE-RELATED"/>
    <property type="match status" value="1"/>
</dbReference>
<proteinExistence type="predicted"/>
<dbReference type="SMART" id="SM00575">
    <property type="entry name" value="ZnF_PMZ"/>
    <property type="match status" value="1"/>
</dbReference>
<reference evidence="8 9" key="1">
    <citation type="journal article" date="2021" name="Plant Biotechnol. J.">
        <title>Multi-omics assisted identification of the key and species-specific regulatory components of drought-tolerant mechanisms in Gossypium stocksii.</title>
        <authorList>
            <person name="Yu D."/>
            <person name="Ke L."/>
            <person name="Zhang D."/>
            <person name="Wu Y."/>
            <person name="Sun Y."/>
            <person name="Mei J."/>
            <person name="Sun J."/>
            <person name="Sun Y."/>
        </authorList>
    </citation>
    <scope>NUCLEOTIDE SEQUENCE [LARGE SCALE GENOMIC DNA]</scope>
    <source>
        <strain evidence="9">cv. E1</strain>
        <tissue evidence="8">Leaf</tissue>
    </source>
</reference>
<dbReference type="Proteomes" id="UP000828251">
    <property type="component" value="Unassembled WGS sequence"/>
</dbReference>
<dbReference type="InterPro" id="IPR006564">
    <property type="entry name" value="Znf_PMZ"/>
</dbReference>
<evidence type="ECO:0000256" key="2">
    <source>
        <dbReference type="ARBA" id="ARBA00022771"/>
    </source>
</evidence>
<evidence type="ECO:0000256" key="4">
    <source>
        <dbReference type="PROSITE-ProRule" id="PRU00325"/>
    </source>
</evidence>
<feature type="region of interest" description="Disordered" evidence="5">
    <location>
        <begin position="301"/>
        <end position="320"/>
    </location>
</feature>
<dbReference type="Pfam" id="PF04434">
    <property type="entry name" value="SWIM"/>
    <property type="match status" value="1"/>
</dbReference>
<keyword evidence="3" id="KW-0862">Zinc</keyword>
<keyword evidence="9" id="KW-1185">Reference proteome</keyword>
<evidence type="ECO:0000256" key="1">
    <source>
        <dbReference type="ARBA" id="ARBA00022723"/>
    </source>
</evidence>